<organism evidence="1 2">
    <name type="scientific">Wenxinia marina DSM 24838</name>
    <dbReference type="NCBI Taxonomy" id="1123501"/>
    <lineage>
        <taxon>Bacteria</taxon>
        <taxon>Pseudomonadati</taxon>
        <taxon>Pseudomonadota</taxon>
        <taxon>Alphaproteobacteria</taxon>
        <taxon>Rhodobacterales</taxon>
        <taxon>Roseobacteraceae</taxon>
        <taxon>Wenxinia</taxon>
    </lineage>
</organism>
<dbReference type="PRINTS" id="PR00313">
    <property type="entry name" value="CABNDNGRPT"/>
</dbReference>
<protein>
    <submittedName>
        <fullName evidence="1">Hemolysin-type calcium-binding region</fullName>
    </submittedName>
</protein>
<dbReference type="SUPFAM" id="SSF51120">
    <property type="entry name" value="beta-Roll"/>
    <property type="match status" value="1"/>
</dbReference>
<dbReference type="InterPro" id="IPR018511">
    <property type="entry name" value="Hemolysin-typ_Ca-bd_CS"/>
</dbReference>
<dbReference type="PROSITE" id="PS00330">
    <property type="entry name" value="HEMOLYSIN_CALCIUM"/>
    <property type="match status" value="1"/>
</dbReference>
<name>A0A0D0NT82_9RHOB</name>
<keyword evidence="1" id="KW-0614">Plasmid</keyword>
<dbReference type="eggNOG" id="COG2931">
    <property type="taxonomic scope" value="Bacteria"/>
</dbReference>
<dbReference type="GO" id="GO:0005509">
    <property type="term" value="F:calcium ion binding"/>
    <property type="evidence" value="ECO:0007669"/>
    <property type="project" value="InterPro"/>
</dbReference>
<dbReference type="Gene3D" id="2.150.10.10">
    <property type="entry name" value="Serralysin-like metalloprotease, C-terminal"/>
    <property type="match status" value="2"/>
</dbReference>
<geneLocation type="plasmid" evidence="1 2">
    <name>pWENMAR1</name>
</geneLocation>
<gene>
    <name evidence="1" type="ORF">Wenmar_04115</name>
</gene>
<dbReference type="InterPro" id="IPR001343">
    <property type="entry name" value="Hemolysn_Ca-bd"/>
</dbReference>
<proteinExistence type="predicted"/>
<dbReference type="RefSeq" id="WP_018302577.1">
    <property type="nucleotide sequence ID" value="NZ_CM003137.1"/>
</dbReference>
<reference evidence="1 2" key="1">
    <citation type="submission" date="2013-01" db="EMBL/GenBank/DDBJ databases">
        <authorList>
            <person name="Fiebig A."/>
            <person name="Goeker M."/>
            <person name="Klenk H.-P.P."/>
        </authorList>
    </citation>
    <scope>NUCLEOTIDE SEQUENCE [LARGE SCALE GENOMIC DNA]</scope>
    <source>
        <strain evidence="1 2">DSM 24838</strain>
        <plasmid evidence="1 2">pWENMAR1</plasmid>
    </source>
</reference>
<keyword evidence="2" id="KW-1185">Reference proteome</keyword>
<sequence length="507" mass="52278">MATAFSNASEARTFSFIRFLRDDAGLPRIALEGHLNAVADATAARVLAAQDPDAPAGPAETRVEEAGLAVTGEVVEIAVYFEGFDASFYANGGPTLHNYLLNNVPDYAAAAANADMDFVGLGIAASEDEQKLAVSAVFADTEAVALIDRQEFRQVFDIWGTGGPDELVGTDAGEVIRTSNPTKPAGTPDTGGDTVLAGAGDDEIFSTGVAGNTLEGGAGNDTYHGVKGEDVLVEAAGGGIDTIVVTTSFSLEGHANVENLSAAGVIVGNDLSNTLRSIFGTSATLDGKGGDDILQGGALNDLFIVDSAGDRVTDVAGAHDVVRAYTDYTLPEAQRIEQLELRRVRDADGNVVQDISATGNEFANRIIGNDQRNILSGMGGDDELIGGGGTDILTGGAGADVFRFAERPGADGPDRITDFETGTDEIWLSAAALGVDLGDADKLRLTAVPEIVRLGAQALDAGDRLLWDAETRTGFVDIDGAGGIAPVALITFDEGGDAPMIGDVWLV</sequence>
<evidence type="ECO:0000313" key="1">
    <source>
        <dbReference type="EMBL" id="KIQ71405.1"/>
    </source>
</evidence>
<evidence type="ECO:0000313" key="2">
    <source>
        <dbReference type="Proteomes" id="UP000035100"/>
    </source>
</evidence>
<dbReference type="OrthoDB" id="7768849at2"/>
<dbReference type="AlphaFoldDB" id="A0A0D0NT82"/>
<dbReference type="InterPro" id="IPR011049">
    <property type="entry name" value="Serralysin-like_metalloprot_C"/>
</dbReference>
<dbReference type="Pfam" id="PF00353">
    <property type="entry name" value="HemolysinCabind"/>
    <property type="match status" value="4"/>
</dbReference>
<dbReference type="PATRIC" id="fig|1123501.6.peg.31"/>
<dbReference type="Proteomes" id="UP000035100">
    <property type="component" value="Plasmid pWENMAR1"/>
</dbReference>
<comment type="caution">
    <text evidence="1">The sequence shown here is derived from an EMBL/GenBank/DDBJ whole genome shotgun (WGS) entry which is preliminary data.</text>
</comment>
<dbReference type="EMBL" id="AONG01000001">
    <property type="protein sequence ID" value="KIQ71405.1"/>
    <property type="molecule type" value="Genomic_DNA"/>
</dbReference>
<accession>A0A0D0NT82</accession>